<organism evidence="2 3">
    <name type="scientific">Penaeus vannamei</name>
    <name type="common">Whiteleg shrimp</name>
    <name type="synonym">Litopenaeus vannamei</name>
    <dbReference type="NCBI Taxonomy" id="6689"/>
    <lineage>
        <taxon>Eukaryota</taxon>
        <taxon>Metazoa</taxon>
        <taxon>Ecdysozoa</taxon>
        <taxon>Arthropoda</taxon>
        <taxon>Crustacea</taxon>
        <taxon>Multicrustacea</taxon>
        <taxon>Malacostraca</taxon>
        <taxon>Eumalacostraca</taxon>
        <taxon>Eucarida</taxon>
        <taxon>Decapoda</taxon>
        <taxon>Dendrobranchiata</taxon>
        <taxon>Penaeoidea</taxon>
        <taxon>Penaeidae</taxon>
        <taxon>Penaeus</taxon>
    </lineage>
</organism>
<protein>
    <submittedName>
        <fullName evidence="2">Trophinin</fullName>
    </submittedName>
</protein>
<proteinExistence type="predicted"/>
<feature type="region of interest" description="Disordered" evidence="1">
    <location>
        <begin position="1"/>
        <end position="92"/>
    </location>
</feature>
<gene>
    <name evidence="2" type="ORF">C7M84_013616</name>
</gene>
<reference evidence="2 3" key="1">
    <citation type="submission" date="2018-04" db="EMBL/GenBank/DDBJ databases">
        <authorList>
            <person name="Zhang X."/>
            <person name="Yuan J."/>
            <person name="Li F."/>
            <person name="Xiang J."/>
        </authorList>
    </citation>
    <scope>NUCLEOTIDE SEQUENCE [LARGE SCALE GENOMIC DNA]</scope>
    <source>
        <tissue evidence="2">Muscle</tissue>
    </source>
</reference>
<dbReference type="Proteomes" id="UP000283509">
    <property type="component" value="Unassembled WGS sequence"/>
</dbReference>
<evidence type="ECO:0000256" key="1">
    <source>
        <dbReference type="SAM" id="MobiDB-lite"/>
    </source>
</evidence>
<name>A0A3R7Q4F2_PENVA</name>
<accession>A0A3R7Q4F2</accession>
<feature type="compositionally biased region" description="Basic and acidic residues" evidence="1">
    <location>
        <begin position="22"/>
        <end position="33"/>
    </location>
</feature>
<keyword evidence="3" id="KW-1185">Reference proteome</keyword>
<evidence type="ECO:0000313" key="3">
    <source>
        <dbReference type="Proteomes" id="UP000283509"/>
    </source>
</evidence>
<evidence type="ECO:0000313" key="2">
    <source>
        <dbReference type="EMBL" id="ROT68251.1"/>
    </source>
</evidence>
<sequence>MSLTDEHVMSLSQTNTVMSLADRPRDVSRNEHRSRPHLRPKVDSSRAAASVPPAPPLLPPPFRVHPATSRENRCSAENRTREGENVASPRRENVSMIRDFGGAHVQSPPDFEEHVQSPLDFGEACSVTHSSVLGSMFSHHSNFGASMFIHPPSTLRIEEHVPDQPSDFGGACSVTHRLWGACSTHPSTFGEGMFNHPRLWGSMSITLRTCWGRHGINHPSLWGGACTITLRLLGGGIVQSPLSTLGEMFQSTHSLWGSMFNFTTDFGGACSITPRLWGSMFNHPSTTWAEHVQSPLRTFWGAVLLPPFDFGEHVQSPSTSGGGMFNHPRPLGERVHITPRLWGTCQITPSTLGSPVQHPSTFGGAMSVTPRLWGACSTHPRTFGGGMFNAPFDLWGTWFK</sequence>
<comment type="caution">
    <text evidence="2">The sequence shown here is derived from an EMBL/GenBank/DDBJ whole genome shotgun (WGS) entry which is preliminary data.</text>
</comment>
<dbReference type="EMBL" id="QCYY01002701">
    <property type="protein sequence ID" value="ROT68251.1"/>
    <property type="molecule type" value="Genomic_DNA"/>
</dbReference>
<dbReference type="STRING" id="6689.A0A3R7Q4F2"/>
<feature type="compositionally biased region" description="Pro residues" evidence="1">
    <location>
        <begin position="52"/>
        <end position="63"/>
    </location>
</feature>
<dbReference type="AlphaFoldDB" id="A0A3R7Q4F2"/>
<feature type="compositionally biased region" description="Basic and acidic residues" evidence="1">
    <location>
        <begin position="68"/>
        <end position="92"/>
    </location>
</feature>
<reference evidence="2 3" key="2">
    <citation type="submission" date="2019-01" db="EMBL/GenBank/DDBJ databases">
        <title>The decoding of complex shrimp genome reveals the adaptation for benthos swimmer, frequently molting mechanism and breeding impact on genome.</title>
        <authorList>
            <person name="Sun Y."/>
            <person name="Gao Y."/>
            <person name="Yu Y."/>
        </authorList>
    </citation>
    <scope>NUCLEOTIDE SEQUENCE [LARGE SCALE GENOMIC DNA]</scope>
    <source>
        <tissue evidence="2">Muscle</tissue>
    </source>
</reference>